<evidence type="ECO:0000313" key="2">
    <source>
        <dbReference type="Proteomes" id="UP000479000"/>
    </source>
</evidence>
<proteinExistence type="predicted"/>
<name>A0A6H5HLA0_9HEMI</name>
<feature type="non-terminal residue" evidence="1">
    <location>
        <position position="55"/>
    </location>
</feature>
<gene>
    <name evidence="1" type="ORF">NTEN_LOCUS22573</name>
</gene>
<accession>A0A6H5HLA0</accession>
<keyword evidence="2" id="KW-1185">Reference proteome</keyword>
<dbReference type="EMBL" id="CADCXU010033338">
    <property type="protein sequence ID" value="CAB0018851.1"/>
    <property type="molecule type" value="Genomic_DNA"/>
</dbReference>
<sequence>MSPTGTVFRSTILLLGRLTNGSGRCTHLANQSSTTRCQRFHEAAQMALPSLLQFR</sequence>
<dbReference type="AlphaFoldDB" id="A0A6H5HLA0"/>
<organism evidence="1 2">
    <name type="scientific">Nesidiocoris tenuis</name>
    <dbReference type="NCBI Taxonomy" id="355587"/>
    <lineage>
        <taxon>Eukaryota</taxon>
        <taxon>Metazoa</taxon>
        <taxon>Ecdysozoa</taxon>
        <taxon>Arthropoda</taxon>
        <taxon>Hexapoda</taxon>
        <taxon>Insecta</taxon>
        <taxon>Pterygota</taxon>
        <taxon>Neoptera</taxon>
        <taxon>Paraneoptera</taxon>
        <taxon>Hemiptera</taxon>
        <taxon>Heteroptera</taxon>
        <taxon>Panheteroptera</taxon>
        <taxon>Cimicomorpha</taxon>
        <taxon>Miridae</taxon>
        <taxon>Dicyphina</taxon>
        <taxon>Nesidiocoris</taxon>
    </lineage>
</organism>
<evidence type="ECO:0000313" key="1">
    <source>
        <dbReference type="EMBL" id="CAB0018851.1"/>
    </source>
</evidence>
<dbReference type="Proteomes" id="UP000479000">
    <property type="component" value="Unassembled WGS sequence"/>
</dbReference>
<protein>
    <submittedName>
        <fullName evidence="1">Uncharacterized protein</fullName>
    </submittedName>
</protein>
<reference evidence="1 2" key="1">
    <citation type="submission" date="2020-02" db="EMBL/GenBank/DDBJ databases">
        <authorList>
            <person name="Ferguson B K."/>
        </authorList>
    </citation>
    <scope>NUCLEOTIDE SEQUENCE [LARGE SCALE GENOMIC DNA]</scope>
</reference>